<keyword evidence="2" id="KW-1185">Reference proteome</keyword>
<dbReference type="SUPFAM" id="SSF56112">
    <property type="entry name" value="Protein kinase-like (PK-like)"/>
    <property type="match status" value="1"/>
</dbReference>
<sequence length="283" mass="30465">MDLRTQPVTTLLDSAERALGVTLESEEQAARKRRTVGVPTRRGTWVRISATPAESAAERSGLEATVALPPETLHPRWYQGVCWCDGATLWRAEETELVPEPVVQQGGGVLTTDPQLPEVWWQRLAGAQRALSTVATSRLATPHTRPISQQRVTETIQAVFPGLDTTVGEWAVAHADFAWVNLTAPACRILDWEDFGLAPRGWDAATLWVNSLAVPALAERVQQVFADELHSPTGVVCQLYALAELIAAGEDYAGPLAAPVHAAAEALVTTLSRRGSLAAAGSR</sequence>
<dbReference type="RefSeq" id="WP_380672365.1">
    <property type="nucleotide sequence ID" value="NZ_JBHTCJ010000017.1"/>
</dbReference>
<name>A0ABW2LV37_9PSEU</name>
<protein>
    <recommendedName>
        <fullName evidence="3">Aminoglycoside phosphotransferase</fullName>
    </recommendedName>
</protein>
<evidence type="ECO:0000313" key="2">
    <source>
        <dbReference type="Proteomes" id="UP001596504"/>
    </source>
</evidence>
<reference evidence="2" key="1">
    <citation type="journal article" date="2019" name="Int. J. Syst. Evol. Microbiol.">
        <title>The Global Catalogue of Microorganisms (GCM) 10K type strain sequencing project: providing services to taxonomists for standard genome sequencing and annotation.</title>
        <authorList>
            <consortium name="The Broad Institute Genomics Platform"/>
            <consortium name="The Broad Institute Genome Sequencing Center for Infectious Disease"/>
            <person name="Wu L."/>
            <person name="Ma J."/>
        </authorList>
    </citation>
    <scope>NUCLEOTIDE SEQUENCE [LARGE SCALE GENOMIC DNA]</scope>
    <source>
        <strain evidence="2">WLHS5</strain>
    </source>
</reference>
<evidence type="ECO:0000313" key="1">
    <source>
        <dbReference type="EMBL" id="MFC7344511.1"/>
    </source>
</evidence>
<dbReference type="InterPro" id="IPR011009">
    <property type="entry name" value="Kinase-like_dom_sf"/>
</dbReference>
<dbReference type="EMBL" id="JBHTCJ010000017">
    <property type="protein sequence ID" value="MFC7344511.1"/>
    <property type="molecule type" value="Genomic_DNA"/>
</dbReference>
<comment type="caution">
    <text evidence="1">The sequence shown here is derived from an EMBL/GenBank/DDBJ whole genome shotgun (WGS) entry which is preliminary data.</text>
</comment>
<dbReference type="Proteomes" id="UP001596504">
    <property type="component" value="Unassembled WGS sequence"/>
</dbReference>
<proteinExistence type="predicted"/>
<organism evidence="1 2">
    <name type="scientific">Saccharopolyspora griseoalba</name>
    <dbReference type="NCBI Taxonomy" id="1431848"/>
    <lineage>
        <taxon>Bacteria</taxon>
        <taxon>Bacillati</taxon>
        <taxon>Actinomycetota</taxon>
        <taxon>Actinomycetes</taxon>
        <taxon>Pseudonocardiales</taxon>
        <taxon>Pseudonocardiaceae</taxon>
        <taxon>Saccharopolyspora</taxon>
    </lineage>
</organism>
<accession>A0ABW2LV37</accession>
<gene>
    <name evidence="1" type="ORF">ACFQRI_24155</name>
</gene>
<evidence type="ECO:0008006" key="3">
    <source>
        <dbReference type="Google" id="ProtNLM"/>
    </source>
</evidence>